<accession>A0AAD2DSQ7</accession>
<gene>
    <name evidence="3" type="ORF">FPE_LOCUS9815</name>
</gene>
<feature type="coiled-coil region" evidence="1">
    <location>
        <begin position="37"/>
        <end position="75"/>
    </location>
</feature>
<dbReference type="EMBL" id="OU503040">
    <property type="protein sequence ID" value="CAI9762385.1"/>
    <property type="molecule type" value="Genomic_DNA"/>
</dbReference>
<proteinExistence type="predicted"/>
<dbReference type="Proteomes" id="UP000834106">
    <property type="component" value="Chromosome 5"/>
</dbReference>
<protein>
    <recommendedName>
        <fullName evidence="5">RAB6-interacting golgin</fullName>
    </recommendedName>
</protein>
<feature type="coiled-coil region" evidence="1">
    <location>
        <begin position="122"/>
        <end position="161"/>
    </location>
</feature>
<evidence type="ECO:0000313" key="4">
    <source>
        <dbReference type="Proteomes" id="UP000834106"/>
    </source>
</evidence>
<dbReference type="AlphaFoldDB" id="A0AAD2DSQ7"/>
<keyword evidence="1" id="KW-0175">Coiled coil</keyword>
<dbReference type="PANTHER" id="PTHR35315">
    <property type="entry name" value="ACI13"/>
    <property type="match status" value="1"/>
</dbReference>
<reference evidence="3" key="1">
    <citation type="submission" date="2023-05" db="EMBL/GenBank/DDBJ databases">
        <authorList>
            <person name="Huff M."/>
        </authorList>
    </citation>
    <scope>NUCLEOTIDE SEQUENCE</scope>
</reference>
<feature type="region of interest" description="Disordered" evidence="2">
    <location>
        <begin position="190"/>
        <end position="270"/>
    </location>
</feature>
<evidence type="ECO:0000313" key="3">
    <source>
        <dbReference type="EMBL" id="CAI9762385.1"/>
    </source>
</evidence>
<evidence type="ECO:0008006" key="5">
    <source>
        <dbReference type="Google" id="ProtNLM"/>
    </source>
</evidence>
<sequence>MATNSNWNPSPDNSYNARPLLLPEIGPDGLARESPVIAYTEKIIEEEQRQLRKYIEENYSKIRDVERELSNLTMEMKLTSGPKKAALEHMRKKIEMSTERIRIAKLKESQTKQVWEAAAKTVKDEEAIKQKLCEDLNNLVQESSNAQFARLEELKRRLEALNPNRLSTNVTSGVNPGEPAQTSIIQDASEIQSTSEPAGGSVRNISNQGDFSNIPLTNGENQQSVTNGEGRGKKKSMFQGRLKGIGAIPKGRGPAAPGWTGAGFNVGGRS</sequence>
<feature type="compositionally biased region" description="Gly residues" evidence="2">
    <location>
        <begin position="260"/>
        <end position="270"/>
    </location>
</feature>
<evidence type="ECO:0000256" key="2">
    <source>
        <dbReference type="SAM" id="MobiDB-lite"/>
    </source>
</evidence>
<evidence type="ECO:0000256" key="1">
    <source>
        <dbReference type="SAM" id="Coils"/>
    </source>
</evidence>
<dbReference type="PANTHER" id="PTHR35315:SF1">
    <property type="entry name" value="RAB6-INTERACTING GOLGIN"/>
    <property type="match status" value="1"/>
</dbReference>
<feature type="compositionally biased region" description="Polar residues" evidence="2">
    <location>
        <begin position="203"/>
        <end position="227"/>
    </location>
</feature>
<name>A0AAD2DSQ7_9LAMI</name>
<keyword evidence="4" id="KW-1185">Reference proteome</keyword>
<organism evidence="3 4">
    <name type="scientific">Fraxinus pennsylvanica</name>
    <dbReference type="NCBI Taxonomy" id="56036"/>
    <lineage>
        <taxon>Eukaryota</taxon>
        <taxon>Viridiplantae</taxon>
        <taxon>Streptophyta</taxon>
        <taxon>Embryophyta</taxon>
        <taxon>Tracheophyta</taxon>
        <taxon>Spermatophyta</taxon>
        <taxon>Magnoliopsida</taxon>
        <taxon>eudicotyledons</taxon>
        <taxon>Gunneridae</taxon>
        <taxon>Pentapetalae</taxon>
        <taxon>asterids</taxon>
        <taxon>lamiids</taxon>
        <taxon>Lamiales</taxon>
        <taxon>Oleaceae</taxon>
        <taxon>Oleeae</taxon>
        <taxon>Fraxinus</taxon>
    </lineage>
</organism>